<gene>
    <name evidence="2" type="ORF">DPMN_175684</name>
</gene>
<feature type="compositionally biased region" description="Basic and acidic residues" evidence="1">
    <location>
        <begin position="33"/>
        <end position="43"/>
    </location>
</feature>
<accession>A0A9D4IHG9</accession>
<evidence type="ECO:0000256" key="1">
    <source>
        <dbReference type="SAM" id="MobiDB-lite"/>
    </source>
</evidence>
<reference evidence="2" key="2">
    <citation type="submission" date="2020-11" db="EMBL/GenBank/DDBJ databases">
        <authorList>
            <person name="McCartney M.A."/>
            <person name="Auch B."/>
            <person name="Kono T."/>
            <person name="Mallez S."/>
            <person name="Becker A."/>
            <person name="Gohl D.M."/>
            <person name="Silverstein K.A.T."/>
            <person name="Koren S."/>
            <person name="Bechman K.B."/>
            <person name="Herman A."/>
            <person name="Abrahante J.E."/>
            <person name="Garbe J."/>
        </authorList>
    </citation>
    <scope>NUCLEOTIDE SEQUENCE</scope>
    <source>
        <strain evidence="2">Duluth1</strain>
        <tissue evidence="2">Whole animal</tissue>
    </source>
</reference>
<sequence>MVHSVNEDRLTAMRWISELKTSRHAQKTSRPMSAKDRDLKPHVDQNAVPRQPTPGLSGPATCS</sequence>
<dbReference type="AlphaFoldDB" id="A0A9D4IHG9"/>
<comment type="caution">
    <text evidence="2">The sequence shown here is derived from an EMBL/GenBank/DDBJ whole genome shotgun (WGS) entry which is preliminary data.</text>
</comment>
<evidence type="ECO:0000313" key="2">
    <source>
        <dbReference type="EMBL" id="KAH3774305.1"/>
    </source>
</evidence>
<organism evidence="2 3">
    <name type="scientific">Dreissena polymorpha</name>
    <name type="common">Zebra mussel</name>
    <name type="synonym">Mytilus polymorpha</name>
    <dbReference type="NCBI Taxonomy" id="45954"/>
    <lineage>
        <taxon>Eukaryota</taxon>
        <taxon>Metazoa</taxon>
        <taxon>Spiralia</taxon>
        <taxon>Lophotrochozoa</taxon>
        <taxon>Mollusca</taxon>
        <taxon>Bivalvia</taxon>
        <taxon>Autobranchia</taxon>
        <taxon>Heteroconchia</taxon>
        <taxon>Euheterodonta</taxon>
        <taxon>Imparidentia</taxon>
        <taxon>Neoheterodontei</taxon>
        <taxon>Myida</taxon>
        <taxon>Dreissenoidea</taxon>
        <taxon>Dreissenidae</taxon>
        <taxon>Dreissena</taxon>
    </lineage>
</organism>
<name>A0A9D4IHG9_DREPO</name>
<evidence type="ECO:0000313" key="3">
    <source>
        <dbReference type="Proteomes" id="UP000828390"/>
    </source>
</evidence>
<keyword evidence="3" id="KW-1185">Reference proteome</keyword>
<proteinExistence type="predicted"/>
<dbReference type="EMBL" id="JAIWYP010000009">
    <property type="protein sequence ID" value="KAH3774305.1"/>
    <property type="molecule type" value="Genomic_DNA"/>
</dbReference>
<dbReference type="Proteomes" id="UP000828390">
    <property type="component" value="Unassembled WGS sequence"/>
</dbReference>
<feature type="region of interest" description="Disordered" evidence="1">
    <location>
        <begin position="18"/>
        <end position="63"/>
    </location>
</feature>
<protein>
    <submittedName>
        <fullName evidence="2">Uncharacterized protein</fullName>
    </submittedName>
</protein>
<reference evidence="2" key="1">
    <citation type="journal article" date="2019" name="bioRxiv">
        <title>The Genome of the Zebra Mussel, Dreissena polymorpha: A Resource for Invasive Species Research.</title>
        <authorList>
            <person name="McCartney M.A."/>
            <person name="Auch B."/>
            <person name="Kono T."/>
            <person name="Mallez S."/>
            <person name="Zhang Y."/>
            <person name="Obille A."/>
            <person name="Becker A."/>
            <person name="Abrahante J.E."/>
            <person name="Garbe J."/>
            <person name="Badalamenti J.P."/>
            <person name="Herman A."/>
            <person name="Mangelson H."/>
            <person name="Liachko I."/>
            <person name="Sullivan S."/>
            <person name="Sone E.D."/>
            <person name="Koren S."/>
            <person name="Silverstein K.A.T."/>
            <person name="Beckman K.B."/>
            <person name="Gohl D.M."/>
        </authorList>
    </citation>
    <scope>NUCLEOTIDE SEQUENCE</scope>
    <source>
        <strain evidence="2">Duluth1</strain>
        <tissue evidence="2">Whole animal</tissue>
    </source>
</reference>